<evidence type="ECO:0008006" key="3">
    <source>
        <dbReference type="Google" id="ProtNLM"/>
    </source>
</evidence>
<protein>
    <recommendedName>
        <fullName evidence="3">Acetoacetate decarboxylase</fullName>
    </recommendedName>
</protein>
<proteinExistence type="predicted"/>
<dbReference type="PANTHER" id="PTHR36848:SF2">
    <property type="entry name" value="SECRETED PROTEIN"/>
    <property type="match status" value="1"/>
</dbReference>
<evidence type="ECO:0000313" key="1">
    <source>
        <dbReference type="EMBL" id="MEQ4481473.1"/>
    </source>
</evidence>
<reference evidence="1 2" key="1">
    <citation type="journal article" date="2023" name="Genome Announc.">
        <title>Pan-Genome Analyses of the Genus Cohnella and Proposal of the Novel Species Cohnella silvisoli sp. nov., Isolated from Forest Soil.</title>
        <authorList>
            <person name="Wang C."/>
            <person name="Mao L."/>
            <person name="Bao G."/>
            <person name="Zhu H."/>
        </authorList>
    </citation>
    <scope>NUCLEOTIDE SEQUENCE [LARGE SCALE GENOMIC DNA]</scope>
    <source>
        <strain evidence="1 2">NL03-T5-1</strain>
    </source>
</reference>
<comment type="caution">
    <text evidence="1">The sequence shown here is derived from an EMBL/GenBank/DDBJ whole genome shotgun (WGS) entry which is preliminary data.</text>
</comment>
<dbReference type="EMBL" id="JASKHM010000001">
    <property type="protein sequence ID" value="MEQ4481473.1"/>
    <property type="molecule type" value="Genomic_DNA"/>
</dbReference>
<evidence type="ECO:0000313" key="2">
    <source>
        <dbReference type="Proteomes" id="UP001493487"/>
    </source>
</evidence>
<name>A0ABV1KN39_9BACL</name>
<dbReference type="InterPro" id="IPR053161">
    <property type="entry name" value="Ulvan_degrading_GH"/>
</dbReference>
<dbReference type="RefSeq" id="WP_232182022.1">
    <property type="nucleotide sequence ID" value="NZ_JAIOAP010000001.1"/>
</dbReference>
<gene>
    <name evidence="1" type="ORF">QJS35_03605</name>
</gene>
<dbReference type="Proteomes" id="UP001493487">
    <property type="component" value="Unassembled WGS sequence"/>
</dbReference>
<keyword evidence="2" id="KW-1185">Reference proteome</keyword>
<dbReference type="PANTHER" id="PTHR36848">
    <property type="entry name" value="DNA-BINDING PROTEIN (PUTATIVE SECRETED PROTEIN)-RELATED"/>
    <property type="match status" value="1"/>
</dbReference>
<accession>A0ABV1KN39</accession>
<sequence>MHSRTGLVTEYMGDEWFDLINACPPIFLVMERPDHFKIEINGFGVEALGNLEWWVDRSFVQIIIPSNYWAAGTNKVKLKTLFHQGIDLEALYLLGKFGVQLNQGIRTFIKQPEFLNIGCITEQGFPFYGGKVTYQINADIVNAANQQLDSLDSAGNTETFLEIPDFEAACIKVKMADGEERMIAWQPYEAAISDIAKRGETASLELEVILTRRNTFGPLHQLPLHTPAYGPENWITGGKHFSDDYVLLPSGILSAPKLIKKKRGQ</sequence>
<organism evidence="1 2">
    <name type="scientific">Cohnella silvisoli</name>
    <dbReference type="NCBI Taxonomy" id="2873699"/>
    <lineage>
        <taxon>Bacteria</taxon>
        <taxon>Bacillati</taxon>
        <taxon>Bacillota</taxon>
        <taxon>Bacilli</taxon>
        <taxon>Bacillales</taxon>
        <taxon>Paenibacillaceae</taxon>
        <taxon>Cohnella</taxon>
    </lineage>
</organism>